<dbReference type="RefSeq" id="WP_015323978.1">
    <property type="nucleotide sequence ID" value="NC_019977.1"/>
</dbReference>
<evidence type="ECO:0008006" key="6">
    <source>
        <dbReference type="Google" id="ProtNLM"/>
    </source>
</evidence>
<dbReference type="OrthoDB" id="52890at2157"/>
<evidence type="ECO:0000256" key="1">
    <source>
        <dbReference type="ARBA" id="ARBA00022598"/>
    </source>
</evidence>
<name>L0KXW6_METHD</name>
<dbReference type="PANTHER" id="PTHR43024">
    <property type="entry name" value="UDP-N-ACETYLMURAMOYL-TRIPEPTIDE--D-ALANYL-D-ALANINE LIGASE"/>
    <property type="match status" value="1"/>
</dbReference>
<dbReference type="SUPFAM" id="SSF53623">
    <property type="entry name" value="MurD-like peptide ligases, catalytic domain"/>
    <property type="match status" value="1"/>
</dbReference>
<dbReference type="KEGG" id="mhz:Metho_0544"/>
<evidence type="ECO:0000313" key="4">
    <source>
        <dbReference type="EMBL" id="AGB48809.1"/>
    </source>
</evidence>
<dbReference type="Gene3D" id="3.40.1190.10">
    <property type="entry name" value="Mur-like, catalytic domain"/>
    <property type="match status" value="1"/>
</dbReference>
<dbReference type="SUPFAM" id="SSF51984">
    <property type="entry name" value="MurCD N-terminal domain"/>
    <property type="match status" value="1"/>
</dbReference>
<dbReference type="GO" id="GO:0005524">
    <property type="term" value="F:ATP binding"/>
    <property type="evidence" value="ECO:0007669"/>
    <property type="project" value="UniProtKB-KW"/>
</dbReference>
<dbReference type="PANTHER" id="PTHR43024:SF1">
    <property type="entry name" value="UDP-N-ACETYLMURAMOYL-TRIPEPTIDE--D-ALANYL-D-ALANINE LIGASE"/>
    <property type="match status" value="1"/>
</dbReference>
<organism evidence="4 5">
    <name type="scientific">Methanomethylovorans hollandica (strain DSM 15978 / NBRC 107637 / DMS1)</name>
    <dbReference type="NCBI Taxonomy" id="867904"/>
    <lineage>
        <taxon>Archaea</taxon>
        <taxon>Methanobacteriati</taxon>
        <taxon>Methanobacteriota</taxon>
        <taxon>Stenosarchaea group</taxon>
        <taxon>Methanomicrobia</taxon>
        <taxon>Methanosarcinales</taxon>
        <taxon>Methanosarcinaceae</taxon>
        <taxon>Methanomethylovorans</taxon>
    </lineage>
</organism>
<dbReference type="AlphaFoldDB" id="L0KXW6"/>
<evidence type="ECO:0000256" key="2">
    <source>
        <dbReference type="ARBA" id="ARBA00022741"/>
    </source>
</evidence>
<sequence length="468" mass="51770">MHRYLSDPSVKSVAVLDMTHGGIIIAHRLKELGFNVTGVDVYGTISPEQCNSMEMDGIRVSEKNCSVEDLDLIISPVHLYPDHIMLQQAEEKHIPVISHHRAVGEILNIKDTGDHTLMIEVTGTKAKTSTASLLADMISRKLTVLLHTSRGLEMWEDGVCRLLHKGLSIAPGSILQAMDIAGSLNKEIEAYIFEISLGVTGCGSVGIITTLDMDYMIAGKTSMASEAKVKSLMSYPEDVPLVLNDNYKGISQQLKPALMSKHIRTFSTPDKSEGLNSDADYRISMHENSLSIACAGEEIKIRLDTGYDAWSYRTAFAASCATAQEIDIPWKTVKEVIQNFRGLQGRMQEIIQEDITILDNSNSGMDIFSVEKALSLCLKRNQKVIMVLGEEAAQVCEGLPPEDVADMLRSRLQDMDELILVGERMKPLATGNIYYAESFDMGKTRAMEFARKKSDDKVIIALCVKCFR</sequence>
<dbReference type="InterPro" id="IPR036565">
    <property type="entry name" value="Mur-like_cat_sf"/>
</dbReference>
<dbReference type="HOGENOM" id="CLU_047362_0_0_2"/>
<dbReference type="STRING" id="867904.Metho_0544"/>
<keyword evidence="1" id="KW-0436">Ligase</keyword>
<dbReference type="GeneID" id="14407650"/>
<dbReference type="Proteomes" id="UP000010866">
    <property type="component" value="Chromosome"/>
</dbReference>
<dbReference type="EMBL" id="CP003362">
    <property type="protein sequence ID" value="AGB48809.1"/>
    <property type="molecule type" value="Genomic_DNA"/>
</dbReference>
<dbReference type="GO" id="GO:0016874">
    <property type="term" value="F:ligase activity"/>
    <property type="evidence" value="ECO:0007669"/>
    <property type="project" value="UniProtKB-KW"/>
</dbReference>
<accession>L0KXW6</accession>
<proteinExistence type="predicted"/>
<dbReference type="InterPro" id="IPR051046">
    <property type="entry name" value="MurCDEF_CellWall_CoF430Synth"/>
</dbReference>
<reference evidence="5" key="1">
    <citation type="submission" date="2012-02" db="EMBL/GenBank/DDBJ databases">
        <title>Complete sequence of chromosome of Methanomethylovorans hollandica DSM 15978.</title>
        <authorList>
            <person name="Lucas S."/>
            <person name="Copeland A."/>
            <person name="Lapidus A."/>
            <person name="Glavina del Rio T."/>
            <person name="Dalin E."/>
            <person name="Tice H."/>
            <person name="Bruce D."/>
            <person name="Goodwin L."/>
            <person name="Pitluck S."/>
            <person name="Peters L."/>
            <person name="Mikhailova N."/>
            <person name="Held B."/>
            <person name="Kyrpides N."/>
            <person name="Mavromatis K."/>
            <person name="Ivanova N."/>
            <person name="Brettin T."/>
            <person name="Detter J.C."/>
            <person name="Han C."/>
            <person name="Larimer F."/>
            <person name="Land M."/>
            <person name="Hauser L."/>
            <person name="Markowitz V."/>
            <person name="Cheng J.-F."/>
            <person name="Hugenholtz P."/>
            <person name="Woyke T."/>
            <person name="Wu D."/>
            <person name="Spring S."/>
            <person name="Schroeder M."/>
            <person name="Brambilla E."/>
            <person name="Klenk H.-P."/>
            <person name="Eisen J.A."/>
        </authorList>
    </citation>
    <scope>NUCLEOTIDE SEQUENCE [LARGE SCALE GENOMIC DNA]</scope>
    <source>
        <strain evidence="5">DSM 15978 / NBRC 107637 / DMS1</strain>
    </source>
</reference>
<keyword evidence="5" id="KW-1185">Reference proteome</keyword>
<keyword evidence="3" id="KW-0067">ATP-binding</keyword>
<evidence type="ECO:0000256" key="3">
    <source>
        <dbReference type="ARBA" id="ARBA00022840"/>
    </source>
</evidence>
<dbReference type="NCBIfam" id="NF033197">
    <property type="entry name" value="F430_CfbE"/>
    <property type="match status" value="1"/>
</dbReference>
<gene>
    <name evidence="4" type="ordered locus">Metho_0544</name>
</gene>
<keyword evidence="2" id="KW-0547">Nucleotide-binding</keyword>
<evidence type="ECO:0000313" key="5">
    <source>
        <dbReference type="Proteomes" id="UP000010866"/>
    </source>
</evidence>
<protein>
    <recommendedName>
        <fullName evidence="6">UDP-N-acetylmuramyl pentapeptide synthase</fullName>
    </recommendedName>
</protein>